<dbReference type="PANTHER" id="PTHR32308">
    <property type="entry name" value="LYASE BETA SUBUNIT, PUTATIVE (AFU_ORTHOLOGUE AFUA_4G13030)-RELATED"/>
    <property type="match status" value="1"/>
</dbReference>
<dbReference type="EMBL" id="PRLP01000084">
    <property type="protein sequence ID" value="PPC75571.1"/>
    <property type="molecule type" value="Genomic_DNA"/>
</dbReference>
<feature type="binding site" evidence="5">
    <location>
        <position position="142"/>
    </location>
    <ligand>
        <name>Mg(2+)</name>
        <dbReference type="ChEBI" id="CHEBI:18420"/>
    </ligand>
</feature>
<feature type="binding site" evidence="4">
    <location>
        <position position="65"/>
    </location>
    <ligand>
        <name>substrate</name>
    </ligand>
</feature>
<organism evidence="7 8">
    <name type="scientific">Proteobacteria bacterium 228</name>
    <dbReference type="NCBI Taxonomy" id="2083153"/>
    <lineage>
        <taxon>Bacteria</taxon>
        <taxon>Pseudomonadati</taxon>
        <taxon>Pseudomonadota</taxon>
    </lineage>
</organism>
<evidence type="ECO:0000256" key="5">
    <source>
        <dbReference type="PIRSR" id="PIRSR015582-2"/>
    </source>
</evidence>
<feature type="binding site" evidence="4">
    <location>
        <position position="116"/>
    </location>
    <ligand>
        <name>substrate</name>
    </ligand>
</feature>
<accession>A0A2S5KL68</accession>
<dbReference type="PANTHER" id="PTHR32308:SF10">
    <property type="entry name" value="CITRATE LYASE SUBUNIT BETA"/>
    <property type="match status" value="1"/>
</dbReference>
<keyword evidence="7" id="KW-0456">Lyase</keyword>
<dbReference type="SUPFAM" id="SSF51621">
    <property type="entry name" value="Phosphoenolpyruvate/pyruvate domain"/>
    <property type="match status" value="1"/>
</dbReference>
<keyword evidence="3 5" id="KW-0460">Magnesium</keyword>
<dbReference type="GO" id="GO:0016829">
    <property type="term" value="F:lyase activity"/>
    <property type="evidence" value="ECO:0007669"/>
    <property type="project" value="UniProtKB-KW"/>
</dbReference>
<evidence type="ECO:0000256" key="4">
    <source>
        <dbReference type="PIRSR" id="PIRSR015582-1"/>
    </source>
</evidence>
<protein>
    <submittedName>
        <fullName evidence="7">CoA ester lyase</fullName>
    </submittedName>
</protein>
<dbReference type="Proteomes" id="UP000238196">
    <property type="component" value="Unassembled WGS sequence"/>
</dbReference>
<dbReference type="InterPro" id="IPR011206">
    <property type="entry name" value="Citrate_lyase_beta/mcl1/mcl2"/>
</dbReference>
<dbReference type="InterPro" id="IPR015813">
    <property type="entry name" value="Pyrv/PenolPyrv_kinase-like_dom"/>
</dbReference>
<reference evidence="7 8" key="1">
    <citation type="submission" date="2018-02" db="EMBL/GenBank/DDBJ databases">
        <title>novel marine gammaproteobacteria from coastal saline agro ecosystem.</title>
        <authorList>
            <person name="Krishnan R."/>
            <person name="Ramesh Kumar N."/>
        </authorList>
    </citation>
    <scope>NUCLEOTIDE SEQUENCE [LARGE SCALE GENOMIC DNA]</scope>
    <source>
        <strain evidence="7 8">228</strain>
    </source>
</reference>
<evidence type="ECO:0000313" key="7">
    <source>
        <dbReference type="EMBL" id="PPC75571.1"/>
    </source>
</evidence>
<proteinExistence type="predicted"/>
<dbReference type="GO" id="GO:0006107">
    <property type="term" value="P:oxaloacetate metabolic process"/>
    <property type="evidence" value="ECO:0007669"/>
    <property type="project" value="TreeGrafter"/>
</dbReference>
<feature type="binding site" evidence="5">
    <location>
        <position position="116"/>
    </location>
    <ligand>
        <name>Mg(2+)</name>
        <dbReference type="ChEBI" id="CHEBI:18420"/>
    </ligand>
</feature>
<gene>
    <name evidence="7" type="ORF">C4K68_19940</name>
</gene>
<evidence type="ECO:0000313" key="8">
    <source>
        <dbReference type="Proteomes" id="UP000238196"/>
    </source>
</evidence>
<keyword evidence="2 5" id="KW-0479">Metal-binding</keyword>
<name>A0A2S5KL68_9PROT</name>
<evidence type="ECO:0000256" key="1">
    <source>
        <dbReference type="ARBA" id="ARBA00001946"/>
    </source>
</evidence>
<evidence type="ECO:0000256" key="3">
    <source>
        <dbReference type="ARBA" id="ARBA00022842"/>
    </source>
</evidence>
<comment type="cofactor">
    <cofactor evidence="1">
        <name>Mg(2+)</name>
        <dbReference type="ChEBI" id="CHEBI:18420"/>
    </cofactor>
</comment>
<evidence type="ECO:0000256" key="2">
    <source>
        <dbReference type="ARBA" id="ARBA00022723"/>
    </source>
</evidence>
<sequence length="271" mass="28734">MTAIVRSALFVPGSRPERFAKALATGADAVIVDFEDAVEDHLKEQARQNLADFLQQQPDAKVWVRINGAGHPEQAADLAFCAAQAGIAGVLLPKAETAEQVQTATAIGKPVWALIENAKGLLAVPAMAACPGLQRLSFGGLDLGLDIGMANGTPTAAMVYDQIRLTLLLHSRVNGLQPPLDTVYPAFDDAEGFTANVRHCRDMGLVGGLCIHPKQVAVMHEALKPAESELDWARRVVEASKSGAAAYQVDGQMVDAPVLGRARRILAMVGE</sequence>
<dbReference type="GO" id="GO:0000287">
    <property type="term" value="F:magnesium ion binding"/>
    <property type="evidence" value="ECO:0007669"/>
    <property type="project" value="TreeGrafter"/>
</dbReference>
<feature type="domain" description="HpcH/HpaI aldolase/citrate lyase" evidence="6">
    <location>
        <begin position="6"/>
        <end position="213"/>
    </location>
</feature>
<dbReference type="PIRSF" id="PIRSF015582">
    <property type="entry name" value="Cit_lyase_B"/>
    <property type="match status" value="1"/>
</dbReference>
<dbReference type="InterPro" id="IPR005000">
    <property type="entry name" value="Aldolase/citrate-lyase_domain"/>
</dbReference>
<dbReference type="OrthoDB" id="348111at2"/>
<evidence type="ECO:0000259" key="6">
    <source>
        <dbReference type="Pfam" id="PF03328"/>
    </source>
</evidence>
<dbReference type="InterPro" id="IPR040442">
    <property type="entry name" value="Pyrv_kinase-like_dom_sf"/>
</dbReference>
<dbReference type="AlphaFoldDB" id="A0A2S5KL68"/>
<dbReference type="Pfam" id="PF03328">
    <property type="entry name" value="HpcH_HpaI"/>
    <property type="match status" value="1"/>
</dbReference>
<dbReference type="Gene3D" id="3.20.20.60">
    <property type="entry name" value="Phosphoenolpyruvate-binding domains"/>
    <property type="match status" value="1"/>
</dbReference>
<comment type="caution">
    <text evidence="7">The sequence shown here is derived from an EMBL/GenBank/DDBJ whole genome shotgun (WGS) entry which is preliminary data.</text>
</comment>